<dbReference type="AlphaFoldDB" id="A0A3M7SB07"/>
<gene>
    <name evidence="1" type="ORF">BpHYR1_030689</name>
</gene>
<reference evidence="1 2" key="1">
    <citation type="journal article" date="2018" name="Sci. Rep.">
        <title>Genomic signatures of local adaptation to the degree of environmental predictability in rotifers.</title>
        <authorList>
            <person name="Franch-Gras L."/>
            <person name="Hahn C."/>
            <person name="Garcia-Roger E.M."/>
            <person name="Carmona M.J."/>
            <person name="Serra M."/>
            <person name="Gomez A."/>
        </authorList>
    </citation>
    <scope>NUCLEOTIDE SEQUENCE [LARGE SCALE GENOMIC DNA]</scope>
    <source>
        <strain evidence="1">HYR1</strain>
    </source>
</reference>
<dbReference type="Proteomes" id="UP000276133">
    <property type="component" value="Unassembled WGS sequence"/>
</dbReference>
<sequence>MIIVVVFRKKQNPLNLLYYPDKYLILNAHPCSKYSPLVGTTLFSFLILALACCSMNDNNNNFFELFFLFIKILKQKKMS</sequence>
<accession>A0A3M7SB07</accession>
<evidence type="ECO:0000313" key="1">
    <source>
        <dbReference type="EMBL" id="RNA32825.1"/>
    </source>
</evidence>
<keyword evidence="2" id="KW-1185">Reference proteome</keyword>
<protein>
    <submittedName>
        <fullName evidence="1">Uncharacterized protein</fullName>
    </submittedName>
</protein>
<organism evidence="1 2">
    <name type="scientific">Brachionus plicatilis</name>
    <name type="common">Marine rotifer</name>
    <name type="synonym">Brachionus muelleri</name>
    <dbReference type="NCBI Taxonomy" id="10195"/>
    <lineage>
        <taxon>Eukaryota</taxon>
        <taxon>Metazoa</taxon>
        <taxon>Spiralia</taxon>
        <taxon>Gnathifera</taxon>
        <taxon>Rotifera</taxon>
        <taxon>Eurotatoria</taxon>
        <taxon>Monogononta</taxon>
        <taxon>Pseudotrocha</taxon>
        <taxon>Ploima</taxon>
        <taxon>Brachionidae</taxon>
        <taxon>Brachionus</taxon>
    </lineage>
</organism>
<comment type="caution">
    <text evidence="1">The sequence shown here is derived from an EMBL/GenBank/DDBJ whole genome shotgun (WGS) entry which is preliminary data.</text>
</comment>
<dbReference type="EMBL" id="REGN01001741">
    <property type="protein sequence ID" value="RNA32825.1"/>
    <property type="molecule type" value="Genomic_DNA"/>
</dbReference>
<name>A0A3M7SB07_BRAPC</name>
<evidence type="ECO:0000313" key="2">
    <source>
        <dbReference type="Proteomes" id="UP000276133"/>
    </source>
</evidence>
<proteinExistence type="predicted"/>